<proteinExistence type="predicted"/>
<accession>A0ABW9P026</accession>
<evidence type="ECO:0000313" key="1">
    <source>
        <dbReference type="EMBL" id="MQS38887.1"/>
    </source>
</evidence>
<dbReference type="EMBL" id="VDEQ01000299">
    <property type="protein sequence ID" value="MQS38887.1"/>
    <property type="molecule type" value="Genomic_DNA"/>
</dbReference>
<evidence type="ECO:0000313" key="2">
    <source>
        <dbReference type="Proteomes" id="UP000460558"/>
    </source>
</evidence>
<organism evidence="1 2">
    <name type="scientific">Streptomyces katsurahamanus</name>
    <dbReference type="NCBI Taxonomy" id="2577098"/>
    <lineage>
        <taxon>Bacteria</taxon>
        <taxon>Bacillati</taxon>
        <taxon>Actinomycetota</taxon>
        <taxon>Actinomycetes</taxon>
        <taxon>Kitasatosporales</taxon>
        <taxon>Streptomycetaceae</taxon>
        <taxon>Streptomyces</taxon>
    </lineage>
</organism>
<protein>
    <submittedName>
        <fullName evidence="1">Uncharacterized protein</fullName>
    </submittedName>
</protein>
<comment type="caution">
    <text evidence="1">The sequence shown here is derived from an EMBL/GenBank/DDBJ whole genome shotgun (WGS) entry which is preliminary data.</text>
</comment>
<sequence length="74" mass="8141">MAITDKTLDEALAGARDSEEFRWVLVGTAKTEHRSGGEIKNDSEITLCEKEPSKLSDGKGRTKCKACATEEKRI</sequence>
<dbReference type="RefSeq" id="WP_153486250.1">
    <property type="nucleotide sequence ID" value="NZ_VDEQ01000299.1"/>
</dbReference>
<gene>
    <name evidence="1" type="ORF">FFZ77_25840</name>
</gene>
<dbReference type="Proteomes" id="UP000460558">
    <property type="component" value="Unassembled WGS sequence"/>
</dbReference>
<name>A0ABW9P026_9ACTN</name>
<keyword evidence="2" id="KW-1185">Reference proteome</keyword>
<feature type="non-terminal residue" evidence="1">
    <location>
        <position position="74"/>
    </location>
</feature>
<reference evidence="1 2" key="1">
    <citation type="submission" date="2019-06" db="EMBL/GenBank/DDBJ databases">
        <title>Comparative genomics and metabolomics analyses of clavulanic acid producing Streptomyces species provides insight into specialized metabolism and evolution of beta-lactam biosynthetic gene clusters.</title>
        <authorList>
            <person name="Moore M.A."/>
            <person name="Cruz-Morales P."/>
            <person name="Barona Gomez F."/>
            <person name="Kapil T."/>
        </authorList>
    </citation>
    <scope>NUCLEOTIDE SEQUENCE [LARGE SCALE GENOMIC DNA]</scope>
    <source>
        <strain evidence="1 2">T-272</strain>
    </source>
</reference>